<dbReference type="HOGENOM" id="CLU_3029664_0_0_11"/>
<dbReference type="EMBL" id="JAWXXX010000001">
    <property type="protein sequence ID" value="MDX5892581.1"/>
    <property type="molecule type" value="Genomic_DNA"/>
</dbReference>
<dbReference type="Proteomes" id="UP001281130">
    <property type="component" value="Unassembled WGS sequence"/>
</dbReference>
<reference evidence="2" key="2">
    <citation type="submission" date="2023-11" db="EMBL/GenBank/DDBJ databases">
        <title>MicrobeMod: A computational toolkit for identifying prokaryotic methylation and restriction-modification with nanopore sequencing.</title>
        <authorList>
            <person name="Crits-Christoph A."/>
            <person name="Kang S.C."/>
            <person name="Lee H."/>
            <person name="Ostrov N."/>
        </authorList>
    </citation>
    <scope>NUCLEOTIDE SEQUENCE</scope>
    <source>
        <strain evidence="2">ATCC 51242</strain>
    </source>
</reference>
<organism evidence="1 3">
    <name type="scientific">Rubrobacter radiotolerans</name>
    <name type="common">Arthrobacter radiotolerans</name>
    <dbReference type="NCBI Taxonomy" id="42256"/>
    <lineage>
        <taxon>Bacteria</taxon>
        <taxon>Bacillati</taxon>
        <taxon>Actinomycetota</taxon>
        <taxon>Rubrobacteria</taxon>
        <taxon>Rubrobacterales</taxon>
        <taxon>Rubrobacteraceae</taxon>
        <taxon>Rubrobacter</taxon>
    </lineage>
</organism>
<sequence>MEGGSEACLEREVEKLREAGLSAEEISTRTGLEVGWIESLLALWEGPAGEGERDG</sequence>
<dbReference type="AlphaFoldDB" id="A0A023X6G7"/>
<dbReference type="EMBL" id="CP007514">
    <property type="protein sequence ID" value="AHY47943.1"/>
    <property type="molecule type" value="Genomic_DNA"/>
</dbReference>
<reference evidence="1 3" key="1">
    <citation type="submission" date="2014-03" db="EMBL/GenBank/DDBJ databases">
        <title>Complete genome sequence of the Radio-Resistant Rubrobacter radiotolerans RSPS-4.</title>
        <authorList>
            <person name="Egas C.C."/>
            <person name="Barroso C.C."/>
            <person name="Froufe H.J.C."/>
            <person name="Pacheco J.J."/>
            <person name="Albuquerque L.L."/>
            <person name="da Costa M.M.S."/>
        </authorList>
    </citation>
    <scope>NUCLEOTIDE SEQUENCE [LARGE SCALE GENOMIC DNA]</scope>
    <source>
        <strain evidence="1 3">RSPS-4</strain>
    </source>
</reference>
<evidence type="ECO:0000313" key="1">
    <source>
        <dbReference type="EMBL" id="AHY47943.1"/>
    </source>
</evidence>
<proteinExistence type="predicted"/>
<dbReference type="KEGG" id="rrd:RradSPS_2660"/>
<evidence type="ECO:0000313" key="2">
    <source>
        <dbReference type="EMBL" id="MDX5892581.1"/>
    </source>
</evidence>
<dbReference type="RefSeq" id="WP_156947979.1">
    <property type="nucleotide sequence ID" value="NZ_CP007514.1"/>
</dbReference>
<protein>
    <submittedName>
        <fullName evidence="1">Uncharacterized protein</fullName>
    </submittedName>
</protein>
<dbReference type="Proteomes" id="UP000025229">
    <property type="component" value="Chromosome"/>
</dbReference>
<name>A0A023X6G7_RUBRA</name>
<gene>
    <name evidence="1" type="ORF">RradSPS_2660</name>
    <name evidence="2" type="ORF">SIL72_00930</name>
</gene>
<accession>A0A023X6G7</accession>
<dbReference type="STRING" id="42256.RradSPS_2660"/>
<evidence type="ECO:0000313" key="3">
    <source>
        <dbReference type="Proteomes" id="UP000025229"/>
    </source>
</evidence>
<keyword evidence="3" id="KW-1185">Reference proteome</keyword>